<dbReference type="PATRIC" id="fig|388467.6.peg.743"/>
<dbReference type="InterPro" id="IPR003959">
    <property type="entry name" value="ATPase_AAA_core"/>
</dbReference>
<dbReference type="GO" id="GO:0005524">
    <property type="term" value="F:ATP binding"/>
    <property type="evidence" value="ECO:0007669"/>
    <property type="project" value="InterPro"/>
</dbReference>
<dbReference type="InterPro" id="IPR027417">
    <property type="entry name" value="P-loop_NTPase"/>
</dbReference>
<dbReference type="Proteomes" id="UP000027395">
    <property type="component" value="Chromosome"/>
</dbReference>
<keyword evidence="3" id="KW-1185">Reference proteome</keyword>
<dbReference type="GO" id="GO:0000731">
    <property type="term" value="P:DNA synthesis involved in DNA repair"/>
    <property type="evidence" value="ECO:0007669"/>
    <property type="project" value="TreeGrafter"/>
</dbReference>
<dbReference type="GO" id="GO:0006302">
    <property type="term" value="P:double-strand break repair"/>
    <property type="evidence" value="ECO:0007669"/>
    <property type="project" value="TreeGrafter"/>
</dbReference>
<dbReference type="HOGENOM" id="CLU_035814_1_1_3"/>
<dbReference type="STRING" id="388467.A19Y_0804"/>
<name>A0A073CCB8_PLAA1</name>
<accession>A0A073CCB8</accession>
<gene>
    <name evidence="2" type="ORF">A19Y_0804</name>
</gene>
<dbReference type="Gene3D" id="3.40.50.300">
    <property type="entry name" value="P-loop containing nucleotide triphosphate hydrolases"/>
    <property type="match status" value="1"/>
</dbReference>
<dbReference type="AlphaFoldDB" id="A0A073CCB8"/>
<dbReference type="GO" id="GO:0016887">
    <property type="term" value="F:ATP hydrolysis activity"/>
    <property type="evidence" value="ECO:0007669"/>
    <property type="project" value="InterPro"/>
</dbReference>
<proteinExistence type="predicted"/>
<dbReference type="CDD" id="cd00267">
    <property type="entry name" value="ABC_ATPase"/>
    <property type="match status" value="1"/>
</dbReference>
<dbReference type="EMBL" id="CM002803">
    <property type="protein sequence ID" value="KEI65959.1"/>
    <property type="molecule type" value="Genomic_DNA"/>
</dbReference>
<evidence type="ECO:0000313" key="2">
    <source>
        <dbReference type="EMBL" id="KEI65959.1"/>
    </source>
</evidence>
<dbReference type="eggNOG" id="COG4637">
    <property type="taxonomic scope" value="Bacteria"/>
</dbReference>
<dbReference type="SUPFAM" id="SSF52540">
    <property type="entry name" value="P-loop containing nucleoside triphosphate hydrolases"/>
    <property type="match status" value="1"/>
</dbReference>
<reference evidence="2 3" key="1">
    <citation type="journal article" date="2014" name="Appl. Environ. Microbiol.">
        <title>Elucidation of insertion elements encoded on plasmids and in vitro construction of shuttle vectors from the toxic cyanobacterium Planktothrix.</title>
        <authorList>
            <person name="Christiansen G."/>
            <person name="Goesmann A."/>
            <person name="Kurmayer R."/>
        </authorList>
    </citation>
    <scope>NUCLEOTIDE SEQUENCE [LARGE SCALE GENOMIC DNA]</scope>
    <source>
        <strain evidence="2 3">NIVA-CYA 126/8</strain>
    </source>
</reference>
<dbReference type="PANTHER" id="PTHR32182:SF22">
    <property type="entry name" value="ATP-DEPENDENT ENDONUCLEASE, OLD FAMILY-RELATED"/>
    <property type="match status" value="1"/>
</dbReference>
<dbReference type="Pfam" id="PF13304">
    <property type="entry name" value="AAA_21"/>
    <property type="match status" value="1"/>
</dbReference>
<sequence length="372" mass="42204">MIMLKKIKIKGYKSIQSLELELNKINILIGANGAGKSNLISFFKLLSWMIQSQGKLQFFIAQSGGANSLLFDGVAITPQLEAELNFKTDSGQNDYYFRLFHAASDTLIFGEEKYRFSSSRLSSVADWISLDSGHKEAKIIDLFNQGINQGNSTARILVPLLQNCKVYQFHNTSDTARIRQRWGIEDNRYLREDGANLASVLLRLKETEPKHYRIIVDTLTQITPFFDDFVLEPVVDKVILQWTEKNTDIIFSSHQISDGTLRTMALVTLLLQPISDLPDVLILDEPELGLHPYAINIIAGLIQSISHEVQVILATQSTFLIDCFAPEDIIVVDRKQRASEFNRLDPEPLEDWLEEYSLSELWNKNVLGGRPK</sequence>
<dbReference type="InterPro" id="IPR014555">
    <property type="entry name" value="RecF-like"/>
</dbReference>
<dbReference type="PANTHER" id="PTHR32182">
    <property type="entry name" value="DNA REPLICATION AND REPAIR PROTEIN RECF"/>
    <property type="match status" value="1"/>
</dbReference>
<protein>
    <recommendedName>
        <fullName evidence="1">ATPase AAA-type core domain-containing protein</fullName>
    </recommendedName>
</protein>
<dbReference type="PIRSF" id="PIRSF029347">
    <property type="entry name" value="RecF"/>
    <property type="match status" value="1"/>
</dbReference>
<evidence type="ECO:0000313" key="3">
    <source>
        <dbReference type="Proteomes" id="UP000027395"/>
    </source>
</evidence>
<feature type="domain" description="ATPase AAA-type core" evidence="1">
    <location>
        <begin position="25"/>
        <end position="322"/>
    </location>
</feature>
<evidence type="ECO:0000259" key="1">
    <source>
        <dbReference type="Pfam" id="PF13304"/>
    </source>
</evidence>
<organism evidence="2 3">
    <name type="scientific">Planktothrix agardhii (strain NIVA-CYA 126/8)</name>
    <dbReference type="NCBI Taxonomy" id="388467"/>
    <lineage>
        <taxon>Bacteria</taxon>
        <taxon>Bacillati</taxon>
        <taxon>Cyanobacteriota</taxon>
        <taxon>Cyanophyceae</taxon>
        <taxon>Oscillatoriophycideae</taxon>
        <taxon>Oscillatoriales</taxon>
        <taxon>Microcoleaceae</taxon>
        <taxon>Planktothrix</taxon>
    </lineage>
</organism>